<evidence type="ECO:0000313" key="3">
    <source>
        <dbReference type="Proteomes" id="UP001497623"/>
    </source>
</evidence>
<dbReference type="GO" id="GO:0071897">
    <property type="term" value="P:DNA biosynthetic process"/>
    <property type="evidence" value="ECO:0007669"/>
    <property type="project" value="UniProtKB-ARBA"/>
</dbReference>
<dbReference type="InterPro" id="IPR043502">
    <property type="entry name" value="DNA/RNA_pol_sf"/>
</dbReference>
<feature type="non-terminal residue" evidence="2">
    <location>
        <position position="154"/>
    </location>
</feature>
<protein>
    <recommendedName>
        <fullName evidence="1">Reverse transcriptase domain-containing protein</fullName>
    </recommendedName>
</protein>
<organism evidence="2 3">
    <name type="scientific">Meganyctiphanes norvegica</name>
    <name type="common">Northern krill</name>
    <name type="synonym">Thysanopoda norvegica</name>
    <dbReference type="NCBI Taxonomy" id="48144"/>
    <lineage>
        <taxon>Eukaryota</taxon>
        <taxon>Metazoa</taxon>
        <taxon>Ecdysozoa</taxon>
        <taxon>Arthropoda</taxon>
        <taxon>Crustacea</taxon>
        <taxon>Multicrustacea</taxon>
        <taxon>Malacostraca</taxon>
        <taxon>Eumalacostraca</taxon>
        <taxon>Eucarida</taxon>
        <taxon>Euphausiacea</taxon>
        <taxon>Euphausiidae</taxon>
        <taxon>Meganyctiphanes</taxon>
    </lineage>
</organism>
<proteinExistence type="predicted"/>
<feature type="non-terminal residue" evidence="2">
    <location>
        <position position="1"/>
    </location>
</feature>
<name>A0AAV2SQS8_MEGNR</name>
<comment type="caution">
    <text evidence="2">The sequence shown here is derived from an EMBL/GenBank/DDBJ whole genome shotgun (WGS) entry which is preliminary data.</text>
</comment>
<dbReference type="Pfam" id="PF00078">
    <property type="entry name" value="RVT_1"/>
    <property type="match status" value="1"/>
</dbReference>
<dbReference type="PANTHER" id="PTHR47027:SF20">
    <property type="entry name" value="REVERSE TRANSCRIPTASE-LIKE PROTEIN WITH RNA-DIRECTED DNA POLYMERASE DOMAIN"/>
    <property type="match status" value="1"/>
</dbReference>
<reference evidence="2 3" key="1">
    <citation type="submission" date="2024-05" db="EMBL/GenBank/DDBJ databases">
        <authorList>
            <person name="Wallberg A."/>
        </authorList>
    </citation>
    <scope>NUCLEOTIDE SEQUENCE [LARGE SCALE GENOMIC DNA]</scope>
</reference>
<sequence length="154" mass="17306">WGNLTSNSFTVNNGVRQGGILSPRLFAIYIDDLSTALNGLGIGCCINNMLINHLMYADDMVLIAPATAALQLLLKECHKFGITHDMLFNPNKSAVMIFKNKNAIELNTPPFVLNNENIPVVEEYCYLGHIIDNKLNDERDILRQRRKLYQQGNA</sequence>
<evidence type="ECO:0000259" key="1">
    <source>
        <dbReference type="PROSITE" id="PS50878"/>
    </source>
</evidence>
<dbReference type="InterPro" id="IPR000477">
    <property type="entry name" value="RT_dom"/>
</dbReference>
<dbReference type="AlphaFoldDB" id="A0AAV2SQS8"/>
<dbReference type="Proteomes" id="UP001497623">
    <property type="component" value="Unassembled WGS sequence"/>
</dbReference>
<feature type="domain" description="Reverse transcriptase" evidence="1">
    <location>
        <begin position="1"/>
        <end position="131"/>
    </location>
</feature>
<dbReference type="PROSITE" id="PS50878">
    <property type="entry name" value="RT_POL"/>
    <property type="match status" value="1"/>
</dbReference>
<dbReference type="SUPFAM" id="SSF56672">
    <property type="entry name" value="DNA/RNA polymerases"/>
    <property type="match status" value="1"/>
</dbReference>
<accession>A0AAV2SQS8</accession>
<dbReference type="EMBL" id="CAXKWB010098598">
    <property type="protein sequence ID" value="CAL4222603.1"/>
    <property type="molecule type" value="Genomic_DNA"/>
</dbReference>
<evidence type="ECO:0000313" key="2">
    <source>
        <dbReference type="EMBL" id="CAL4222603.1"/>
    </source>
</evidence>
<gene>
    <name evidence="2" type="ORF">MNOR_LOCUS39206</name>
</gene>
<keyword evidence="3" id="KW-1185">Reference proteome</keyword>
<dbReference type="PANTHER" id="PTHR47027">
    <property type="entry name" value="REVERSE TRANSCRIPTASE DOMAIN-CONTAINING PROTEIN"/>
    <property type="match status" value="1"/>
</dbReference>